<gene>
    <name evidence="2" type="ORF">DCO61_04955</name>
</gene>
<name>A0A6L7D8E5_9HELI</name>
<feature type="signal peptide" evidence="1">
    <location>
        <begin position="1"/>
        <end position="25"/>
    </location>
</feature>
<reference evidence="2 3" key="1">
    <citation type="submission" date="2019-12" db="EMBL/GenBank/DDBJ databases">
        <title>Multi-Generational Helicobacter saguini Isolates.</title>
        <authorList>
            <person name="Mannion A."/>
            <person name="Shen Z."/>
            <person name="Fox J.G."/>
        </authorList>
    </citation>
    <scope>NUCLEOTIDE SEQUENCE [LARGE SCALE GENOMIC DNA]</scope>
    <source>
        <strain evidence="3">16-048 (F4)</strain>
    </source>
</reference>
<evidence type="ECO:0000313" key="3">
    <source>
        <dbReference type="Proteomes" id="UP000477070"/>
    </source>
</evidence>
<feature type="chain" id="PRO_5027036757" evidence="1">
    <location>
        <begin position="26"/>
        <end position="47"/>
    </location>
</feature>
<sequence length="47" mass="4749">MKFSSFGLFVSFSVASILNVTPVFANTLTNGGGGVSLSPKQLGSLAV</sequence>
<evidence type="ECO:0000256" key="1">
    <source>
        <dbReference type="SAM" id="SignalP"/>
    </source>
</evidence>
<comment type="caution">
    <text evidence="2">The sequence shown here is derived from an EMBL/GenBank/DDBJ whole genome shotgun (WGS) entry which is preliminary data.</text>
</comment>
<evidence type="ECO:0000313" key="2">
    <source>
        <dbReference type="EMBL" id="MWV69371.1"/>
    </source>
</evidence>
<dbReference type="RefSeq" id="WP_160659304.1">
    <property type="nucleotide sequence ID" value="NZ_QBIU01000001.1"/>
</dbReference>
<dbReference type="EMBL" id="QBIU01000001">
    <property type="protein sequence ID" value="MWV69371.1"/>
    <property type="molecule type" value="Genomic_DNA"/>
</dbReference>
<proteinExistence type="predicted"/>
<dbReference type="AlphaFoldDB" id="A0A6L7D8E5"/>
<accession>A0A6L7D8E5</accession>
<protein>
    <submittedName>
        <fullName evidence="2">Uncharacterized protein</fullName>
    </submittedName>
</protein>
<dbReference type="Proteomes" id="UP000477070">
    <property type="component" value="Unassembled WGS sequence"/>
</dbReference>
<organism evidence="2 3">
    <name type="scientific">Helicobacter saguini</name>
    <dbReference type="NCBI Taxonomy" id="1548018"/>
    <lineage>
        <taxon>Bacteria</taxon>
        <taxon>Pseudomonadati</taxon>
        <taxon>Campylobacterota</taxon>
        <taxon>Epsilonproteobacteria</taxon>
        <taxon>Campylobacterales</taxon>
        <taxon>Helicobacteraceae</taxon>
        <taxon>Helicobacter</taxon>
    </lineage>
</organism>
<keyword evidence="1" id="KW-0732">Signal</keyword>